<dbReference type="GO" id="GO:0004364">
    <property type="term" value="F:glutathione transferase activity"/>
    <property type="evidence" value="ECO:0007669"/>
    <property type="project" value="UniProtKB-UniRule"/>
</dbReference>
<dbReference type="Proteomes" id="UP000054383">
    <property type="component" value="Unassembled WGS sequence"/>
</dbReference>
<gene>
    <name evidence="7" type="ORF">PISL3812_09194</name>
</gene>
<dbReference type="GO" id="GO:0006749">
    <property type="term" value="P:glutathione metabolic process"/>
    <property type="evidence" value="ECO:0007669"/>
    <property type="project" value="TreeGrafter"/>
</dbReference>
<dbReference type="SUPFAM" id="SSF52833">
    <property type="entry name" value="Thioredoxin-like"/>
    <property type="match status" value="1"/>
</dbReference>
<dbReference type="PIRSF" id="PIRSF006386">
    <property type="entry name" value="HCCAis_GSTk"/>
    <property type="match status" value="1"/>
</dbReference>
<evidence type="ECO:0000256" key="2">
    <source>
        <dbReference type="ARBA" id="ARBA00022679"/>
    </source>
</evidence>
<name>A0A0U1M9A0_TALIS</name>
<evidence type="ECO:0000256" key="3">
    <source>
        <dbReference type="ARBA" id="ARBA00047960"/>
    </source>
</evidence>
<dbReference type="EC" id="2.5.1.18" evidence="4"/>
<dbReference type="InterPro" id="IPR014440">
    <property type="entry name" value="HCCAis_GSTk"/>
</dbReference>
<protein>
    <recommendedName>
        <fullName evidence="4">Glutathione S-transferase kappa</fullName>
        <ecNumber evidence="4">2.5.1.18</ecNumber>
    </recommendedName>
</protein>
<dbReference type="PANTHER" id="PTHR42943">
    <property type="entry name" value="GLUTATHIONE S-TRANSFERASE KAPPA"/>
    <property type="match status" value="1"/>
</dbReference>
<accession>A0A0U1M9A0</accession>
<feature type="active site" description="Nucleophile" evidence="5">
    <location>
        <position position="13"/>
    </location>
</feature>
<organism evidence="7 8">
    <name type="scientific">Talaromyces islandicus</name>
    <name type="common">Penicillium islandicum</name>
    <dbReference type="NCBI Taxonomy" id="28573"/>
    <lineage>
        <taxon>Eukaryota</taxon>
        <taxon>Fungi</taxon>
        <taxon>Dikarya</taxon>
        <taxon>Ascomycota</taxon>
        <taxon>Pezizomycotina</taxon>
        <taxon>Eurotiomycetes</taxon>
        <taxon>Eurotiomycetidae</taxon>
        <taxon>Eurotiales</taxon>
        <taxon>Trichocomaceae</taxon>
        <taxon>Talaromyces</taxon>
        <taxon>Talaromyces sect. Islandici</taxon>
    </lineage>
</organism>
<evidence type="ECO:0000256" key="5">
    <source>
        <dbReference type="PIRSR" id="PIRSR006386-1"/>
    </source>
</evidence>
<dbReference type="InterPro" id="IPR001853">
    <property type="entry name" value="DSBA-like_thioredoxin_dom"/>
</dbReference>
<dbReference type="OrthoDB" id="4664297at2759"/>
<evidence type="ECO:0000313" key="7">
    <source>
        <dbReference type="EMBL" id="CRG92138.1"/>
    </source>
</evidence>
<dbReference type="InterPro" id="IPR051924">
    <property type="entry name" value="GST_Kappa/NadH"/>
</dbReference>
<reference evidence="7 8" key="1">
    <citation type="submission" date="2015-04" db="EMBL/GenBank/DDBJ databases">
        <authorList>
            <person name="Syromyatnikov M.Y."/>
            <person name="Popov V.N."/>
        </authorList>
    </citation>
    <scope>NUCLEOTIDE SEQUENCE [LARGE SCALE GENOMIC DNA]</scope>
    <source>
        <strain evidence="7">WF-38-12</strain>
    </source>
</reference>
<comment type="similarity">
    <text evidence="1 4">Belongs to the GST superfamily. Kappa family.</text>
</comment>
<proteinExistence type="inferred from homology"/>
<dbReference type="Gene3D" id="3.40.30.10">
    <property type="entry name" value="Glutaredoxin"/>
    <property type="match status" value="1"/>
</dbReference>
<evidence type="ECO:0000259" key="6">
    <source>
        <dbReference type="Pfam" id="PF01323"/>
    </source>
</evidence>
<dbReference type="OMA" id="FNHIYRF"/>
<dbReference type="EMBL" id="CVMT01000011">
    <property type="protein sequence ID" value="CRG92138.1"/>
    <property type="molecule type" value="Genomic_DNA"/>
</dbReference>
<dbReference type="GO" id="GO:0005777">
    <property type="term" value="C:peroxisome"/>
    <property type="evidence" value="ECO:0007669"/>
    <property type="project" value="TreeGrafter"/>
</dbReference>
<evidence type="ECO:0000256" key="4">
    <source>
        <dbReference type="PIRNR" id="PIRNR006386"/>
    </source>
</evidence>
<dbReference type="GO" id="GO:0004602">
    <property type="term" value="F:glutathione peroxidase activity"/>
    <property type="evidence" value="ECO:0007669"/>
    <property type="project" value="TreeGrafter"/>
</dbReference>
<dbReference type="GO" id="GO:0005739">
    <property type="term" value="C:mitochondrion"/>
    <property type="evidence" value="ECO:0007669"/>
    <property type="project" value="TreeGrafter"/>
</dbReference>
<keyword evidence="8" id="KW-1185">Reference proteome</keyword>
<evidence type="ECO:0000313" key="8">
    <source>
        <dbReference type="Proteomes" id="UP000054383"/>
    </source>
</evidence>
<evidence type="ECO:0000256" key="1">
    <source>
        <dbReference type="ARBA" id="ARBA00006494"/>
    </source>
</evidence>
<sequence length="238" mass="26998">MGGVIHTYLDCVSPYSFYAFRHILNHRDVLASHGVSIELHPVFLGGINVGSGNKPPWTLPAKAKIGVSDRRHASRYFGVPESEPPPFFPILSLLPQRAITYIKATYPRTKFEATFNLLWQWMWYEHHDISKPDVLSKLLQLPEAGFSADQVEGIMAAANDKKWKDELAAKTQEALDRGAFGAPWFWVVRTGEKGEVLDECGFFGSDRFHYMWLFLELPFDDIKIRPGTQSLTSDKAKL</sequence>
<comment type="catalytic activity">
    <reaction evidence="3 4">
        <text>RX + glutathione = an S-substituted glutathione + a halide anion + H(+)</text>
        <dbReference type="Rhea" id="RHEA:16437"/>
        <dbReference type="ChEBI" id="CHEBI:15378"/>
        <dbReference type="ChEBI" id="CHEBI:16042"/>
        <dbReference type="ChEBI" id="CHEBI:17792"/>
        <dbReference type="ChEBI" id="CHEBI:57925"/>
        <dbReference type="ChEBI" id="CHEBI:90779"/>
        <dbReference type="EC" id="2.5.1.18"/>
    </reaction>
</comment>
<dbReference type="Pfam" id="PF01323">
    <property type="entry name" value="DSBA"/>
    <property type="match status" value="1"/>
</dbReference>
<dbReference type="STRING" id="28573.A0A0U1M9A0"/>
<keyword evidence="2 4" id="KW-0808">Transferase</keyword>
<feature type="domain" description="DSBA-like thioredoxin" evidence="6">
    <location>
        <begin position="5"/>
        <end position="209"/>
    </location>
</feature>
<dbReference type="PANTHER" id="PTHR42943:SF13">
    <property type="entry name" value="GLUTATHIONE S-TRANSFERASE KAPPA-RELATED"/>
    <property type="match status" value="1"/>
</dbReference>
<dbReference type="FunFam" id="3.40.30.10:FF:000096">
    <property type="entry name" value="Glutathione S-transferase kappa"/>
    <property type="match status" value="1"/>
</dbReference>
<dbReference type="AlphaFoldDB" id="A0A0U1M9A0"/>
<dbReference type="InterPro" id="IPR036249">
    <property type="entry name" value="Thioredoxin-like_sf"/>
</dbReference>